<sequence>MMNLYHINLTYENKIDEIAEDIINNNFDVIEIDGICSSCDRNLVFECFDSNPIFNILRELQLKGIRGYRFDCNIYESSDKKITLVKKYDVTNINEI</sequence>
<protein>
    <submittedName>
        <fullName evidence="1">Uncharacterized protein</fullName>
    </submittedName>
</protein>
<keyword evidence="2" id="KW-1185">Reference proteome</keyword>
<gene>
    <name evidence="1" type="ORF">SAMN02746091_01682</name>
</gene>
<dbReference type="EMBL" id="FQVG01000031">
    <property type="protein sequence ID" value="SHF05858.1"/>
    <property type="molecule type" value="Genomic_DNA"/>
</dbReference>
<dbReference type="Proteomes" id="UP000184423">
    <property type="component" value="Unassembled WGS sequence"/>
</dbReference>
<name>A0A1M4YJM6_9CLOT</name>
<dbReference type="AlphaFoldDB" id="A0A1M4YJM6"/>
<evidence type="ECO:0000313" key="1">
    <source>
        <dbReference type="EMBL" id="SHF05858.1"/>
    </source>
</evidence>
<reference evidence="2" key="1">
    <citation type="submission" date="2016-11" db="EMBL/GenBank/DDBJ databases">
        <authorList>
            <person name="Varghese N."/>
            <person name="Submissions S."/>
        </authorList>
    </citation>
    <scope>NUCLEOTIDE SEQUENCE [LARGE SCALE GENOMIC DNA]</scope>
    <source>
        <strain evidence="2">DSM 10124</strain>
    </source>
</reference>
<accession>A0A1M4YJM6</accession>
<dbReference type="RefSeq" id="WP_073249002.1">
    <property type="nucleotide sequence ID" value="NZ_FQVG01000031.1"/>
</dbReference>
<organism evidence="1 2">
    <name type="scientific">Caloramator proteoclasticus DSM 10124</name>
    <dbReference type="NCBI Taxonomy" id="1121262"/>
    <lineage>
        <taxon>Bacteria</taxon>
        <taxon>Bacillati</taxon>
        <taxon>Bacillota</taxon>
        <taxon>Clostridia</taxon>
        <taxon>Eubacteriales</taxon>
        <taxon>Clostridiaceae</taxon>
        <taxon>Caloramator</taxon>
    </lineage>
</organism>
<proteinExistence type="predicted"/>
<evidence type="ECO:0000313" key="2">
    <source>
        <dbReference type="Proteomes" id="UP000184423"/>
    </source>
</evidence>